<accession>A0A177F2D2</accession>
<feature type="transmembrane region" description="Helical" evidence="1">
    <location>
        <begin position="199"/>
        <end position="217"/>
    </location>
</feature>
<feature type="transmembrane region" description="Helical" evidence="1">
    <location>
        <begin position="168"/>
        <end position="193"/>
    </location>
</feature>
<keyword evidence="1" id="KW-1133">Transmembrane helix</keyword>
<feature type="transmembrane region" description="Helical" evidence="1">
    <location>
        <begin position="306"/>
        <end position="325"/>
    </location>
</feature>
<dbReference type="EMBL" id="LVKK01000055">
    <property type="protein sequence ID" value="OAG38455.1"/>
    <property type="molecule type" value="Genomic_DNA"/>
</dbReference>
<reference evidence="2 3" key="1">
    <citation type="submission" date="2016-03" db="EMBL/GenBank/DDBJ databases">
        <title>Draft genome sequence of the Fonsecaea monophora CBS 269.37.</title>
        <authorList>
            <person name="Bombassaro A."/>
            <person name="Vinicius W.A."/>
            <person name="De Hoog S."/>
            <person name="Sun J."/>
            <person name="Souza E.M."/>
            <person name="Raittz R.T."/>
            <person name="Costa F."/>
            <person name="Leao A.C."/>
            <person name="Tadra-Sfeir M.Z."/>
            <person name="Baura V."/>
            <person name="Balsanelli E."/>
            <person name="Pedrosa F.O."/>
            <person name="Moreno L.F."/>
            <person name="Steffens M.B."/>
            <person name="Xi L."/>
            <person name="Bocca A.L."/>
            <person name="Felipe M.S."/>
            <person name="Teixeira M."/>
            <person name="Telles Filho F.Q."/>
            <person name="Azevedo C.M."/>
            <person name="Gomes R."/>
            <person name="Vicente V.A."/>
        </authorList>
    </citation>
    <scope>NUCLEOTIDE SEQUENCE [LARGE SCALE GENOMIC DNA]</scope>
    <source>
        <strain evidence="2 3">CBS 269.37</strain>
    </source>
</reference>
<keyword evidence="1" id="KW-0472">Membrane</keyword>
<evidence type="ECO:0000313" key="3">
    <source>
        <dbReference type="Proteomes" id="UP000077002"/>
    </source>
</evidence>
<proteinExistence type="predicted"/>
<keyword evidence="3" id="KW-1185">Reference proteome</keyword>
<evidence type="ECO:0000313" key="2">
    <source>
        <dbReference type="EMBL" id="OAG38455.1"/>
    </source>
</evidence>
<dbReference type="GeneID" id="34602433"/>
<dbReference type="AlphaFoldDB" id="A0A177F2D2"/>
<protein>
    <submittedName>
        <fullName evidence="2">Uncharacterized protein</fullName>
    </submittedName>
</protein>
<dbReference type="Proteomes" id="UP000077002">
    <property type="component" value="Unassembled WGS sequence"/>
</dbReference>
<dbReference type="OrthoDB" id="3527261at2759"/>
<keyword evidence="1" id="KW-0812">Transmembrane</keyword>
<evidence type="ECO:0000256" key="1">
    <source>
        <dbReference type="SAM" id="Phobius"/>
    </source>
</evidence>
<feature type="transmembrane region" description="Helical" evidence="1">
    <location>
        <begin position="282"/>
        <end position="300"/>
    </location>
</feature>
<dbReference type="RefSeq" id="XP_022510407.1">
    <property type="nucleotide sequence ID" value="XM_022657234.1"/>
</dbReference>
<organism evidence="2 3">
    <name type="scientific">Fonsecaea monophora</name>
    <dbReference type="NCBI Taxonomy" id="254056"/>
    <lineage>
        <taxon>Eukaryota</taxon>
        <taxon>Fungi</taxon>
        <taxon>Dikarya</taxon>
        <taxon>Ascomycota</taxon>
        <taxon>Pezizomycotina</taxon>
        <taxon>Eurotiomycetes</taxon>
        <taxon>Chaetothyriomycetidae</taxon>
        <taxon>Chaetothyriales</taxon>
        <taxon>Herpotrichiellaceae</taxon>
        <taxon>Fonsecaea</taxon>
    </lineage>
</organism>
<gene>
    <name evidence="2" type="ORF">AYO21_07277</name>
</gene>
<name>A0A177F2D2_9EURO</name>
<comment type="caution">
    <text evidence="2">The sequence shown here is derived from an EMBL/GenBank/DDBJ whole genome shotgun (WGS) entry which is preliminary data.</text>
</comment>
<sequence length="478" mass="53470">MFAAAIENLRSALDENPWACELAGILPLSALLDFVDMPSKLHIFQLMGAVPLWSWPVTPSGSGLLLSTRPGTDTHAYLDRFGNTLALTGLDGRYGDKYFISNPGTLRLCLDSLPVQAIKNLHGNMKKKHLRVQNLDIVRVCRVATSRGQRLPSDCWLRRLFYDPWWMFSTWHLAVSAVGWVAWGGIVAMSWILECELSFAFALLIPVTGGVVFMLFGSKSQHLLVSNHSSYNRLVLVTEHTNAMSWTAFYGESTLVNSLLNRPLEPVGPDVTSATTFRAIRMALRVCIMGQWALVVGAAATQQFDAYVIAFWIIFCIWTHAFLIPPSTVAGEWLKSCACLELHRYRVKVSSRRTLLNTVMALNPDTFPESENSHGQLCFYDTALKWIDPILAPGPSRLEWENATREAMAATARCTSDELTSTAWGHTSGDMVDRDWDKRYPPDNEHYWRDCIWEGIYVAECVKKGAGIGGRKVAAVYN</sequence>